<accession>A0A9D4MBR9</accession>
<dbReference type="AlphaFoldDB" id="A0A9D4MBR9"/>
<evidence type="ECO:0000256" key="1">
    <source>
        <dbReference type="SAM" id="MobiDB-lite"/>
    </source>
</evidence>
<feature type="region of interest" description="Disordered" evidence="1">
    <location>
        <begin position="33"/>
        <end position="71"/>
    </location>
</feature>
<sequence length="120" mass="13472">MMVPVPLISEYELPLRRYMRTQNAGYVHLKTNMSDNCSASPTRRKRPTSTSGTLRKHLFAHHSPSSDRQTTTTILAWTRQQARLSVQDCSPGRASGRSPSRPSEEKLDGQYEMVGISSHA</sequence>
<dbReference type="EMBL" id="JAIWYP010000002">
    <property type="protein sequence ID" value="KAH3873334.1"/>
    <property type="molecule type" value="Genomic_DNA"/>
</dbReference>
<reference evidence="2" key="2">
    <citation type="submission" date="2020-11" db="EMBL/GenBank/DDBJ databases">
        <authorList>
            <person name="McCartney M.A."/>
            <person name="Auch B."/>
            <person name="Kono T."/>
            <person name="Mallez S."/>
            <person name="Becker A."/>
            <person name="Gohl D.M."/>
            <person name="Silverstein K.A.T."/>
            <person name="Koren S."/>
            <person name="Bechman K.B."/>
            <person name="Herman A."/>
            <person name="Abrahante J.E."/>
            <person name="Garbe J."/>
        </authorList>
    </citation>
    <scope>NUCLEOTIDE SEQUENCE</scope>
    <source>
        <strain evidence="2">Duluth1</strain>
        <tissue evidence="2">Whole animal</tissue>
    </source>
</reference>
<name>A0A9D4MBR9_DREPO</name>
<proteinExistence type="predicted"/>
<evidence type="ECO:0000313" key="2">
    <source>
        <dbReference type="EMBL" id="KAH3873334.1"/>
    </source>
</evidence>
<protein>
    <submittedName>
        <fullName evidence="2">Uncharacterized protein</fullName>
    </submittedName>
</protein>
<feature type="region of interest" description="Disordered" evidence="1">
    <location>
        <begin position="84"/>
        <end position="120"/>
    </location>
</feature>
<dbReference type="Proteomes" id="UP000828390">
    <property type="component" value="Unassembled WGS sequence"/>
</dbReference>
<evidence type="ECO:0000313" key="3">
    <source>
        <dbReference type="Proteomes" id="UP000828390"/>
    </source>
</evidence>
<keyword evidence="3" id="KW-1185">Reference proteome</keyword>
<comment type="caution">
    <text evidence="2">The sequence shown here is derived from an EMBL/GenBank/DDBJ whole genome shotgun (WGS) entry which is preliminary data.</text>
</comment>
<organism evidence="2 3">
    <name type="scientific">Dreissena polymorpha</name>
    <name type="common">Zebra mussel</name>
    <name type="synonym">Mytilus polymorpha</name>
    <dbReference type="NCBI Taxonomy" id="45954"/>
    <lineage>
        <taxon>Eukaryota</taxon>
        <taxon>Metazoa</taxon>
        <taxon>Spiralia</taxon>
        <taxon>Lophotrochozoa</taxon>
        <taxon>Mollusca</taxon>
        <taxon>Bivalvia</taxon>
        <taxon>Autobranchia</taxon>
        <taxon>Heteroconchia</taxon>
        <taxon>Euheterodonta</taxon>
        <taxon>Imparidentia</taxon>
        <taxon>Neoheterodontei</taxon>
        <taxon>Myida</taxon>
        <taxon>Dreissenoidea</taxon>
        <taxon>Dreissenidae</taxon>
        <taxon>Dreissena</taxon>
    </lineage>
</organism>
<gene>
    <name evidence="2" type="ORF">DPMN_036567</name>
</gene>
<feature type="compositionally biased region" description="Low complexity" evidence="1">
    <location>
        <begin position="90"/>
        <end position="101"/>
    </location>
</feature>
<reference evidence="2" key="1">
    <citation type="journal article" date="2019" name="bioRxiv">
        <title>The Genome of the Zebra Mussel, Dreissena polymorpha: A Resource for Invasive Species Research.</title>
        <authorList>
            <person name="McCartney M.A."/>
            <person name="Auch B."/>
            <person name="Kono T."/>
            <person name="Mallez S."/>
            <person name="Zhang Y."/>
            <person name="Obille A."/>
            <person name="Becker A."/>
            <person name="Abrahante J.E."/>
            <person name="Garbe J."/>
            <person name="Badalamenti J.P."/>
            <person name="Herman A."/>
            <person name="Mangelson H."/>
            <person name="Liachko I."/>
            <person name="Sullivan S."/>
            <person name="Sone E.D."/>
            <person name="Koren S."/>
            <person name="Silverstein K.A.T."/>
            <person name="Beckman K.B."/>
            <person name="Gohl D.M."/>
        </authorList>
    </citation>
    <scope>NUCLEOTIDE SEQUENCE</scope>
    <source>
        <strain evidence="2">Duluth1</strain>
        <tissue evidence="2">Whole animal</tissue>
    </source>
</reference>